<protein>
    <recommendedName>
        <fullName evidence="4">EF-hand domain-containing protein</fullName>
    </recommendedName>
</protein>
<proteinExistence type="predicted"/>
<accession>A0ABS9X0P0</accession>
<keyword evidence="3" id="KW-1185">Reference proteome</keyword>
<name>A0ABS9X0P0_9GAMM</name>
<organism evidence="2 3">
    <name type="scientific">Colwellia maritima</name>
    <dbReference type="NCBI Taxonomy" id="2912588"/>
    <lineage>
        <taxon>Bacteria</taxon>
        <taxon>Pseudomonadati</taxon>
        <taxon>Pseudomonadota</taxon>
        <taxon>Gammaproteobacteria</taxon>
        <taxon>Alteromonadales</taxon>
        <taxon>Colwelliaceae</taxon>
        <taxon>Colwellia</taxon>
    </lineage>
</organism>
<gene>
    <name evidence="2" type="ORF">L3081_10930</name>
</gene>
<evidence type="ECO:0000313" key="2">
    <source>
        <dbReference type="EMBL" id="MCI2283818.1"/>
    </source>
</evidence>
<keyword evidence="1" id="KW-0472">Membrane</keyword>
<dbReference type="InterPro" id="IPR018247">
    <property type="entry name" value="EF_Hand_1_Ca_BS"/>
</dbReference>
<dbReference type="EMBL" id="JAKKSL010000002">
    <property type="protein sequence ID" value="MCI2283818.1"/>
    <property type="molecule type" value="Genomic_DNA"/>
</dbReference>
<feature type="transmembrane region" description="Helical" evidence="1">
    <location>
        <begin position="16"/>
        <end position="37"/>
    </location>
</feature>
<sequence length="229" mass="26317">MEENKFFKLVWRFNGLVISVAGVLAVGVLLFVAFKLFQDVTRERTTRNIVNIEENAEIKENWRFGQLTKINDGKVLMIPLYSDQSFDRDYFSKSSNSTRNHLFINTETSQKTWLFDHTNYLIERSDKLRKGDFNSKEPIVAILYQLVQLDSDHDNRLSAGDLRTIAITKPDGSGYKELIKEVESIVDHTLLNKTELFLVYQKAGVSYSTVLNLEKFVLTKTGKLPKVGL</sequence>
<comment type="caution">
    <text evidence="2">The sequence shown here is derived from an EMBL/GenBank/DDBJ whole genome shotgun (WGS) entry which is preliminary data.</text>
</comment>
<keyword evidence="1" id="KW-0812">Transmembrane</keyword>
<dbReference type="PROSITE" id="PS00018">
    <property type="entry name" value="EF_HAND_1"/>
    <property type="match status" value="1"/>
</dbReference>
<evidence type="ECO:0000313" key="3">
    <source>
        <dbReference type="Proteomes" id="UP001139646"/>
    </source>
</evidence>
<dbReference type="RefSeq" id="WP_242286071.1">
    <property type="nucleotide sequence ID" value="NZ_JAKKSL010000002.1"/>
</dbReference>
<evidence type="ECO:0000256" key="1">
    <source>
        <dbReference type="SAM" id="Phobius"/>
    </source>
</evidence>
<reference evidence="2" key="1">
    <citation type="submission" date="2022-01" db="EMBL/GenBank/DDBJ databases">
        <title>Colwellia maritima, isolated from seawater.</title>
        <authorList>
            <person name="Kristyanto S."/>
            <person name="Jung J."/>
            <person name="Jeon C.O."/>
        </authorList>
    </citation>
    <scope>NUCLEOTIDE SEQUENCE</scope>
    <source>
        <strain evidence="2">MSW7</strain>
    </source>
</reference>
<dbReference type="Proteomes" id="UP001139646">
    <property type="component" value="Unassembled WGS sequence"/>
</dbReference>
<evidence type="ECO:0008006" key="4">
    <source>
        <dbReference type="Google" id="ProtNLM"/>
    </source>
</evidence>
<keyword evidence="1" id="KW-1133">Transmembrane helix</keyword>